<dbReference type="GO" id="GO:0005385">
    <property type="term" value="F:zinc ion transmembrane transporter activity"/>
    <property type="evidence" value="ECO:0007669"/>
    <property type="project" value="TreeGrafter"/>
</dbReference>
<feature type="transmembrane region" description="Helical" evidence="8">
    <location>
        <begin position="6"/>
        <end position="25"/>
    </location>
</feature>
<feature type="transmembrane region" description="Helical" evidence="8">
    <location>
        <begin position="210"/>
        <end position="228"/>
    </location>
</feature>
<keyword evidence="10" id="KW-1185">Reference proteome</keyword>
<evidence type="ECO:0000256" key="7">
    <source>
        <dbReference type="ARBA" id="ARBA00023136"/>
    </source>
</evidence>
<feature type="transmembrane region" description="Helical" evidence="8">
    <location>
        <begin position="68"/>
        <end position="91"/>
    </location>
</feature>
<feature type="transmembrane region" description="Helical" evidence="8">
    <location>
        <begin position="147"/>
        <end position="167"/>
    </location>
</feature>
<dbReference type="Proteomes" id="UP000190423">
    <property type="component" value="Unassembled WGS sequence"/>
</dbReference>
<evidence type="ECO:0000256" key="1">
    <source>
        <dbReference type="ARBA" id="ARBA00004651"/>
    </source>
</evidence>
<gene>
    <name evidence="9" type="ORF">SAMN02745149_01040</name>
</gene>
<evidence type="ECO:0000313" key="9">
    <source>
        <dbReference type="EMBL" id="SJZ38777.1"/>
    </source>
</evidence>
<evidence type="ECO:0000256" key="6">
    <source>
        <dbReference type="ARBA" id="ARBA00022989"/>
    </source>
</evidence>
<reference evidence="9 10" key="1">
    <citation type="submission" date="2017-02" db="EMBL/GenBank/DDBJ databases">
        <authorList>
            <person name="Peterson S.W."/>
        </authorList>
    </citation>
    <scope>NUCLEOTIDE SEQUENCE [LARGE SCALE GENOMIC DNA]</scope>
    <source>
        <strain evidence="9 10">ATCC BAA-908</strain>
    </source>
</reference>
<sequence>MNLIIAKGLLIPFLGTALGSALVFFMKKELDVKIQKMLTGFAAGVMVAASVWSLLIPSMNSASDMGRLAFIPAVTGFCLGMLFLLLLDVVTPHMHLDETVEGPKSQLKKTTMMVLAVTLHNIPEGMAVGVLYAGWASGSADITEAGALALAIGIAIQNFPEGAIISMPLRSKGLSRTKACWYGVLSGIVEPLAGLLTILLSTLIIPVLPYLLSFAAGAMIYVVIEELIPEMSEGEHSNWGTILFMIGFSLMMVLDVALG</sequence>
<keyword evidence="6 8" id="KW-1133">Transmembrane helix</keyword>
<dbReference type="AlphaFoldDB" id="A0A1T4K8V1"/>
<keyword evidence="7 8" id="KW-0472">Membrane</keyword>
<dbReference type="PANTHER" id="PTHR11040:SF211">
    <property type="entry name" value="ZINC TRANSPORTER ZIP11"/>
    <property type="match status" value="1"/>
</dbReference>
<proteinExistence type="inferred from homology"/>
<keyword evidence="5" id="KW-0862">Zinc</keyword>
<comment type="similarity">
    <text evidence="2">Belongs to the ZIP transporter (TC 2.A.5) family.</text>
</comment>
<dbReference type="OrthoDB" id="9787346at2"/>
<keyword evidence="3" id="KW-1003">Cell membrane</keyword>
<evidence type="ECO:0000256" key="4">
    <source>
        <dbReference type="ARBA" id="ARBA00022692"/>
    </source>
</evidence>
<evidence type="ECO:0000313" key="10">
    <source>
        <dbReference type="Proteomes" id="UP000190423"/>
    </source>
</evidence>
<dbReference type="STRING" id="261392.SAMN02745149_01040"/>
<feature type="transmembrane region" description="Helical" evidence="8">
    <location>
        <begin position="112"/>
        <end position="135"/>
    </location>
</feature>
<dbReference type="PANTHER" id="PTHR11040">
    <property type="entry name" value="ZINC/IRON TRANSPORTER"/>
    <property type="match status" value="1"/>
</dbReference>
<accession>A0A1T4K8V1</accession>
<evidence type="ECO:0000256" key="3">
    <source>
        <dbReference type="ARBA" id="ARBA00022475"/>
    </source>
</evidence>
<feature type="transmembrane region" description="Helical" evidence="8">
    <location>
        <begin position="37"/>
        <end position="56"/>
    </location>
</feature>
<dbReference type="GeneID" id="78316342"/>
<evidence type="ECO:0000256" key="5">
    <source>
        <dbReference type="ARBA" id="ARBA00022833"/>
    </source>
</evidence>
<organism evidence="9 10">
    <name type="scientific">Treponema porcinum</name>
    <dbReference type="NCBI Taxonomy" id="261392"/>
    <lineage>
        <taxon>Bacteria</taxon>
        <taxon>Pseudomonadati</taxon>
        <taxon>Spirochaetota</taxon>
        <taxon>Spirochaetia</taxon>
        <taxon>Spirochaetales</taxon>
        <taxon>Treponemataceae</taxon>
        <taxon>Treponema</taxon>
    </lineage>
</organism>
<protein>
    <submittedName>
        <fullName evidence="9">Zinc transporter, ZIP family</fullName>
    </submittedName>
</protein>
<comment type="subcellular location">
    <subcellularLocation>
        <location evidence="1">Cell membrane</location>
        <topology evidence="1">Multi-pass membrane protein</topology>
    </subcellularLocation>
</comment>
<feature type="transmembrane region" description="Helical" evidence="8">
    <location>
        <begin position="240"/>
        <end position="258"/>
    </location>
</feature>
<keyword evidence="4 8" id="KW-0812">Transmembrane</keyword>
<dbReference type="EMBL" id="FUWG01000007">
    <property type="protein sequence ID" value="SJZ38777.1"/>
    <property type="molecule type" value="Genomic_DNA"/>
</dbReference>
<dbReference type="Pfam" id="PF02535">
    <property type="entry name" value="Zip"/>
    <property type="match status" value="1"/>
</dbReference>
<name>A0A1T4K8V1_TREPO</name>
<dbReference type="InterPro" id="IPR003689">
    <property type="entry name" value="ZIP"/>
</dbReference>
<feature type="transmembrane region" description="Helical" evidence="8">
    <location>
        <begin position="179"/>
        <end position="204"/>
    </location>
</feature>
<dbReference type="RefSeq" id="WP_078932964.1">
    <property type="nucleotide sequence ID" value="NZ_FUWG01000007.1"/>
</dbReference>
<evidence type="ECO:0000256" key="2">
    <source>
        <dbReference type="ARBA" id="ARBA00006939"/>
    </source>
</evidence>
<evidence type="ECO:0000256" key="8">
    <source>
        <dbReference type="SAM" id="Phobius"/>
    </source>
</evidence>
<dbReference type="GO" id="GO:0005886">
    <property type="term" value="C:plasma membrane"/>
    <property type="evidence" value="ECO:0007669"/>
    <property type="project" value="UniProtKB-SubCell"/>
</dbReference>